<sequence>MNVDVSVEPISSFFIPCNAIAESCQPLAAMAVATTNGGGSYALATGRLMDLSATFTSQYSYGTSRYLKDVQRRREDIPALRVLPKTHLLAQLVLLEQTGRELLAQQEKLGRHLIAQKREEERLKREEQRLQHKNRERFDELKKKQAAELAALKESVSVFQRQIDAEVKEKLRIVCMLQPRMSVAATVLAEVKSEGSPCLLLPEMMEEERRLSRALKAESRHSKGSADSGIVPQWMHICVAGSFNVAAILQDAPYRATVEDAIKVTNTSLRKLVVVRHLQDREVVGWVYVRAGSDPAALAAELARLPAPVGLPAKMNCGIVWPKEDIGELTRKAKATTDTELQQLLRPVVDVSGASFSCAGLTTHEFTKRDVDVIGSLASV</sequence>
<reference evidence="1 2" key="1">
    <citation type="submission" date="2013-07" db="EMBL/GenBank/DDBJ databases">
        <authorList>
            <person name="Stoco P.H."/>
            <person name="Wagner G."/>
            <person name="Gerber A."/>
            <person name="Zaha A."/>
            <person name="Thompson C."/>
            <person name="Bartholomeu D.C."/>
            <person name="Luckemeyer D.D."/>
            <person name="Bahia D."/>
            <person name="Loreto E."/>
            <person name="Prestes E.B."/>
            <person name="Lima F.M."/>
            <person name="Rodrigues-Luiz G."/>
            <person name="Vallejo G.A."/>
            <person name="Filho J.F."/>
            <person name="Monteiro K.M."/>
            <person name="Tyler K.M."/>
            <person name="de Almeida L.G."/>
            <person name="Ortiz M.F."/>
            <person name="Siervo M.A."/>
            <person name="de Moraes M.H."/>
            <person name="Cunha O.L."/>
            <person name="Mendonca-Neto R."/>
            <person name="Silva R."/>
            <person name="Teixeira S.M."/>
            <person name="Murta S.M."/>
            <person name="Sincero T.C."/>
            <person name="Mendes T.A."/>
            <person name="Urmenyi T.P."/>
            <person name="Silva V.G."/>
            <person name="da Rocha W.D."/>
            <person name="Andersson B."/>
            <person name="Romanha A.J."/>
            <person name="Steindel M."/>
            <person name="de Vasconcelos A.T."/>
            <person name="Grisard E.C."/>
        </authorList>
    </citation>
    <scope>NUCLEOTIDE SEQUENCE [LARGE SCALE GENOMIC DNA]</scope>
    <source>
        <strain evidence="1 2">SC58</strain>
    </source>
</reference>
<comment type="caution">
    <text evidence="1">The sequence shown here is derived from an EMBL/GenBank/DDBJ whole genome shotgun (WGS) entry which is preliminary data.</text>
</comment>
<accession>A0A061JCT4</accession>
<evidence type="ECO:0000313" key="2">
    <source>
        <dbReference type="Proteomes" id="UP000031737"/>
    </source>
</evidence>
<keyword evidence="2" id="KW-1185">Reference proteome</keyword>
<dbReference type="AlphaFoldDB" id="A0A061JCT4"/>
<organism evidence="1 2">
    <name type="scientific">Trypanosoma rangeli SC58</name>
    <dbReference type="NCBI Taxonomy" id="429131"/>
    <lineage>
        <taxon>Eukaryota</taxon>
        <taxon>Discoba</taxon>
        <taxon>Euglenozoa</taxon>
        <taxon>Kinetoplastea</taxon>
        <taxon>Metakinetoplastina</taxon>
        <taxon>Trypanosomatida</taxon>
        <taxon>Trypanosomatidae</taxon>
        <taxon>Trypanosoma</taxon>
        <taxon>Herpetosoma</taxon>
    </lineage>
</organism>
<dbReference type="Proteomes" id="UP000031737">
    <property type="component" value="Unassembled WGS sequence"/>
</dbReference>
<gene>
    <name evidence="1" type="ORF">TRSC58_01197</name>
</gene>
<evidence type="ECO:0000313" key="1">
    <source>
        <dbReference type="EMBL" id="ESL11062.1"/>
    </source>
</evidence>
<dbReference type="OrthoDB" id="249949at2759"/>
<name>A0A061JCT4_TRYRA</name>
<dbReference type="EMBL" id="AUPL01001197">
    <property type="protein sequence ID" value="ESL11062.1"/>
    <property type="molecule type" value="Genomic_DNA"/>
</dbReference>
<dbReference type="VEuPathDB" id="TriTrypDB:TRSC58_01197"/>
<protein>
    <submittedName>
        <fullName evidence="1">Uncharacterized protein</fullName>
    </submittedName>
</protein>
<proteinExistence type="predicted"/>